<keyword evidence="3" id="KW-1185">Reference proteome</keyword>
<dbReference type="AlphaFoldDB" id="B9RQA5"/>
<evidence type="ECO:0000256" key="1">
    <source>
        <dbReference type="SAM" id="SignalP"/>
    </source>
</evidence>
<proteinExistence type="predicted"/>
<sequence length="96" mass="10520">MAITNYRRSSFIATILTIMMVLPLMVPPGNAARSIHQGLSYGRFLHGGITKVSLKKEPADDDCNCDNPTDDCACHCCQCCGDFVLPPHDGHLHHQP</sequence>
<dbReference type="InParanoid" id="B9RQA5"/>
<dbReference type="Proteomes" id="UP000008311">
    <property type="component" value="Unassembled WGS sequence"/>
</dbReference>
<feature type="chain" id="PRO_5002891206" evidence="1">
    <location>
        <begin position="32"/>
        <end position="96"/>
    </location>
</feature>
<evidence type="ECO:0000313" key="2">
    <source>
        <dbReference type="EMBL" id="EEF46344.1"/>
    </source>
</evidence>
<name>B9RQA5_RICCO</name>
<keyword evidence="1" id="KW-0732">Signal</keyword>
<gene>
    <name evidence="2" type="ORF">RCOM_1487030</name>
</gene>
<organism evidence="2 3">
    <name type="scientific">Ricinus communis</name>
    <name type="common">Castor bean</name>
    <dbReference type="NCBI Taxonomy" id="3988"/>
    <lineage>
        <taxon>Eukaryota</taxon>
        <taxon>Viridiplantae</taxon>
        <taxon>Streptophyta</taxon>
        <taxon>Embryophyta</taxon>
        <taxon>Tracheophyta</taxon>
        <taxon>Spermatophyta</taxon>
        <taxon>Magnoliopsida</taxon>
        <taxon>eudicotyledons</taxon>
        <taxon>Gunneridae</taxon>
        <taxon>Pentapetalae</taxon>
        <taxon>rosids</taxon>
        <taxon>fabids</taxon>
        <taxon>Malpighiales</taxon>
        <taxon>Euphorbiaceae</taxon>
        <taxon>Acalyphoideae</taxon>
        <taxon>Acalypheae</taxon>
        <taxon>Ricinus</taxon>
    </lineage>
</organism>
<reference evidence="3" key="1">
    <citation type="journal article" date="2010" name="Nat. Biotechnol.">
        <title>Draft genome sequence of the oilseed species Ricinus communis.</title>
        <authorList>
            <person name="Chan A.P."/>
            <person name="Crabtree J."/>
            <person name="Zhao Q."/>
            <person name="Lorenzi H."/>
            <person name="Orvis J."/>
            <person name="Puiu D."/>
            <person name="Melake-Berhan A."/>
            <person name="Jones K.M."/>
            <person name="Redman J."/>
            <person name="Chen G."/>
            <person name="Cahoon E.B."/>
            <person name="Gedil M."/>
            <person name="Stanke M."/>
            <person name="Haas B.J."/>
            <person name="Wortman J.R."/>
            <person name="Fraser-Liggett C.M."/>
            <person name="Ravel J."/>
            <person name="Rabinowicz P.D."/>
        </authorList>
    </citation>
    <scope>NUCLEOTIDE SEQUENCE [LARGE SCALE GENOMIC DNA]</scope>
    <source>
        <strain evidence="3">cv. Hale</strain>
    </source>
</reference>
<feature type="signal peptide" evidence="1">
    <location>
        <begin position="1"/>
        <end position="31"/>
    </location>
</feature>
<protein>
    <submittedName>
        <fullName evidence="2">Uncharacterized protein</fullName>
    </submittedName>
</protein>
<dbReference type="EMBL" id="EQ973801">
    <property type="protein sequence ID" value="EEF46344.1"/>
    <property type="molecule type" value="Genomic_DNA"/>
</dbReference>
<evidence type="ECO:0000313" key="3">
    <source>
        <dbReference type="Proteomes" id="UP000008311"/>
    </source>
</evidence>
<accession>B9RQA5</accession>